<accession>A0A3P3VSM5</accession>
<dbReference type="RefSeq" id="WP_124973660.1">
    <property type="nucleotide sequence ID" value="NZ_RQVS01000017.1"/>
</dbReference>
<name>A0A3P3VSM5_9MICO</name>
<evidence type="ECO:0008006" key="4">
    <source>
        <dbReference type="Google" id="ProtNLM"/>
    </source>
</evidence>
<dbReference type="AlphaFoldDB" id="A0A3P3VSM5"/>
<evidence type="ECO:0000313" key="3">
    <source>
        <dbReference type="Proteomes" id="UP000274391"/>
    </source>
</evidence>
<keyword evidence="1" id="KW-0812">Transmembrane</keyword>
<dbReference type="Proteomes" id="UP000274391">
    <property type="component" value="Unassembled WGS sequence"/>
</dbReference>
<sequence length="205" mass="22169">MGKTRDHLIAGLWGAAEATCFFIVPDVWLSRIATKSPRRAMWASVTALIGAVAGGIATYQWGSRTHPEASKAALRRLPAISAAMIERCETDLSEKGTGAMLSGPLRGVPYKIYARTAGMQRRSLPEFIAWSVPARIPRFLLVSALATGLTRGSERVLGVARTARLSGPVHTVFWIAFYAWYLRTVGREPRADGRADAQGSASAAR</sequence>
<evidence type="ECO:0000256" key="1">
    <source>
        <dbReference type="SAM" id="Phobius"/>
    </source>
</evidence>
<gene>
    <name evidence="2" type="ORF">EG850_11635</name>
</gene>
<proteinExistence type="predicted"/>
<protein>
    <recommendedName>
        <fullName evidence="4">DedA family protein</fullName>
    </recommendedName>
</protein>
<feature type="transmembrane region" description="Helical" evidence="1">
    <location>
        <begin position="41"/>
        <end position="61"/>
    </location>
</feature>
<organism evidence="2 3">
    <name type="scientific">Gulosibacter macacae</name>
    <dbReference type="NCBI Taxonomy" id="2488791"/>
    <lineage>
        <taxon>Bacteria</taxon>
        <taxon>Bacillati</taxon>
        <taxon>Actinomycetota</taxon>
        <taxon>Actinomycetes</taxon>
        <taxon>Micrococcales</taxon>
        <taxon>Microbacteriaceae</taxon>
        <taxon>Gulosibacter</taxon>
    </lineage>
</organism>
<keyword evidence="1" id="KW-1133">Transmembrane helix</keyword>
<evidence type="ECO:0000313" key="2">
    <source>
        <dbReference type="EMBL" id="RRJ85801.1"/>
    </source>
</evidence>
<feature type="transmembrane region" description="Helical" evidence="1">
    <location>
        <begin position="12"/>
        <end position="29"/>
    </location>
</feature>
<keyword evidence="3" id="KW-1185">Reference proteome</keyword>
<keyword evidence="1" id="KW-0472">Membrane</keyword>
<reference evidence="2 3" key="1">
    <citation type="submission" date="2018-11" db="EMBL/GenBank/DDBJ databases">
        <title>YIM 102482-1 draft genome.</title>
        <authorList>
            <person name="Li G."/>
            <person name="Jiang Y."/>
        </authorList>
    </citation>
    <scope>NUCLEOTIDE SEQUENCE [LARGE SCALE GENOMIC DNA]</scope>
    <source>
        <strain evidence="2 3">YIM 102482-1</strain>
    </source>
</reference>
<comment type="caution">
    <text evidence="2">The sequence shown here is derived from an EMBL/GenBank/DDBJ whole genome shotgun (WGS) entry which is preliminary data.</text>
</comment>
<dbReference type="OrthoDB" id="7192068at2"/>
<dbReference type="EMBL" id="RQVS01000017">
    <property type="protein sequence ID" value="RRJ85801.1"/>
    <property type="molecule type" value="Genomic_DNA"/>
</dbReference>